<keyword evidence="2" id="KW-1185">Reference proteome</keyword>
<name>A0AAV0Z9B5_VICFA</name>
<dbReference type="AlphaFoldDB" id="A0AAV0Z9B5"/>
<protein>
    <submittedName>
        <fullName evidence="1">Uncharacterized protein</fullName>
    </submittedName>
</protein>
<dbReference type="PANTHER" id="PTHR47076:SF1">
    <property type="entry name" value="NHL DOMAIN PROTEIN"/>
    <property type="match status" value="1"/>
</dbReference>
<dbReference type="EMBL" id="OX451735">
    <property type="protein sequence ID" value="CAI8594456.1"/>
    <property type="molecule type" value="Genomic_DNA"/>
</dbReference>
<dbReference type="PANTHER" id="PTHR47076">
    <property type="entry name" value="NHL DOMAIN PROTEIN"/>
    <property type="match status" value="1"/>
</dbReference>
<evidence type="ECO:0000313" key="1">
    <source>
        <dbReference type="EMBL" id="CAI8594456.1"/>
    </source>
</evidence>
<organism evidence="1 2">
    <name type="scientific">Vicia faba</name>
    <name type="common">Broad bean</name>
    <name type="synonym">Faba vulgaris</name>
    <dbReference type="NCBI Taxonomy" id="3906"/>
    <lineage>
        <taxon>Eukaryota</taxon>
        <taxon>Viridiplantae</taxon>
        <taxon>Streptophyta</taxon>
        <taxon>Embryophyta</taxon>
        <taxon>Tracheophyta</taxon>
        <taxon>Spermatophyta</taxon>
        <taxon>Magnoliopsida</taxon>
        <taxon>eudicotyledons</taxon>
        <taxon>Gunneridae</taxon>
        <taxon>Pentapetalae</taxon>
        <taxon>rosids</taxon>
        <taxon>fabids</taxon>
        <taxon>Fabales</taxon>
        <taxon>Fabaceae</taxon>
        <taxon>Papilionoideae</taxon>
        <taxon>50 kb inversion clade</taxon>
        <taxon>NPAAA clade</taxon>
        <taxon>Hologalegina</taxon>
        <taxon>IRL clade</taxon>
        <taxon>Fabeae</taxon>
        <taxon>Vicia</taxon>
    </lineage>
</organism>
<proteinExistence type="predicted"/>
<reference evidence="1 2" key="1">
    <citation type="submission" date="2023-01" db="EMBL/GenBank/DDBJ databases">
        <authorList>
            <person name="Kreplak J."/>
        </authorList>
    </citation>
    <scope>NUCLEOTIDE SEQUENCE [LARGE SCALE GENOMIC DNA]</scope>
</reference>
<evidence type="ECO:0000313" key="2">
    <source>
        <dbReference type="Proteomes" id="UP001157006"/>
    </source>
</evidence>
<sequence>MPPPPATVTTKTTATSAASAAGDDDMQEIAFANKGCMCSWIPCFSSETSPSLWEPMQLQFPENKENRWWFRGWMKVREWSEIVAGPRWKTFIRRFNSNKSRTVNVKQGSLNYDPLSYALNFDDGDGGNGGEDSYVYGYGGFSSRFASVPASAKCSMDLGKDAAVIT</sequence>
<dbReference type="Proteomes" id="UP001157006">
    <property type="component" value="Chromosome 1S"/>
</dbReference>
<gene>
    <name evidence="1" type="ORF">VFH_I142480</name>
</gene>
<accession>A0AAV0Z9B5</accession>